<dbReference type="PANTHER" id="PTHR33295">
    <property type="entry name" value="ATPASE"/>
    <property type="match status" value="1"/>
</dbReference>
<dbReference type="Gene3D" id="3.40.50.300">
    <property type="entry name" value="P-loop containing nucleotide triphosphate hydrolases"/>
    <property type="match status" value="1"/>
</dbReference>
<gene>
    <name evidence="3" type="ORF">HNQ43_000478</name>
</gene>
<dbReference type="SUPFAM" id="SSF52540">
    <property type="entry name" value="P-loop containing nucleoside triphosphate hydrolases"/>
    <property type="match status" value="1"/>
</dbReference>
<dbReference type="RefSeq" id="WP_221247978.1">
    <property type="nucleotide sequence ID" value="NZ_CALVCN010000002.1"/>
</dbReference>
<dbReference type="Proteomes" id="UP000521313">
    <property type="component" value="Unassembled WGS sequence"/>
</dbReference>
<dbReference type="AlphaFoldDB" id="A0A7W8CZF4"/>
<evidence type="ECO:0008006" key="5">
    <source>
        <dbReference type="Google" id="ProtNLM"/>
    </source>
</evidence>
<proteinExistence type="predicted"/>
<accession>A0A7W8CZF4</accession>
<dbReference type="Pfam" id="PF13173">
    <property type="entry name" value="AAA_14"/>
    <property type="match status" value="1"/>
</dbReference>
<organism evidence="3 4">
    <name type="scientific">Faecalicoccus acidiformans</name>
    <dbReference type="NCBI Taxonomy" id="915173"/>
    <lineage>
        <taxon>Bacteria</taxon>
        <taxon>Bacillati</taxon>
        <taxon>Bacillota</taxon>
        <taxon>Erysipelotrichia</taxon>
        <taxon>Erysipelotrichales</taxon>
        <taxon>Erysipelotrichaceae</taxon>
        <taxon>Faecalicoccus</taxon>
    </lineage>
</organism>
<dbReference type="InterPro" id="IPR041682">
    <property type="entry name" value="AAA_14"/>
</dbReference>
<dbReference type="Pfam" id="PF13635">
    <property type="entry name" value="DUF4143"/>
    <property type="match status" value="1"/>
</dbReference>
<evidence type="ECO:0000313" key="4">
    <source>
        <dbReference type="Proteomes" id="UP000521313"/>
    </source>
</evidence>
<reference evidence="3 4" key="1">
    <citation type="submission" date="2020-08" db="EMBL/GenBank/DDBJ databases">
        <title>Genomic Encyclopedia of Type Strains, Phase IV (KMG-IV): sequencing the most valuable type-strain genomes for metagenomic binning, comparative biology and taxonomic classification.</title>
        <authorList>
            <person name="Goeker M."/>
        </authorList>
    </citation>
    <scope>NUCLEOTIDE SEQUENCE [LARGE SCALE GENOMIC DNA]</scope>
    <source>
        <strain evidence="3 4">DSM 26963</strain>
    </source>
</reference>
<evidence type="ECO:0000313" key="3">
    <source>
        <dbReference type="EMBL" id="MBB5184440.1"/>
    </source>
</evidence>
<evidence type="ECO:0000259" key="2">
    <source>
        <dbReference type="Pfam" id="PF13635"/>
    </source>
</evidence>
<sequence length="450" mass="51828">MLYRKIECELKSWLDSSKKAILIDGARQVGKSTIVLQFLKAQNQEFVCFDLIKDKNVLDAFNTSSNADQLLLRLSALSSKPLNPGKTIIFIDEAQEAKDAITPIKYLVKDQRYRYVVSGSLLGIKMKDVQSIPIGYMSVVQMYPLDFEEFSLANGVNPNIISYLETCFETRETVDVQIHKQMLELFNLYLIIGGMPEAVQEFVNSHNIARVQSILADIDQNYQMDISKYDKEEKLLIEDIYKLIPSELNAQNKRFILKELNQNARFYQYDSSFVWLINSGVGLFTYNVDNPVYPLLASKERTLFKLFLCDVGLLCSKLYGETVIKILNGETNVNFGAIYESVVAQELTAHGFPLFYHNNKKRGEVDFLIEQEDQVVPIEVKSGKDYKRHSALTNMLQDPSLQIEKAYILNNDNIQVQDRKIYLPVYMVMFIKKKKEREDTIYVPDLSKLR</sequence>
<dbReference type="SUPFAM" id="SSF52980">
    <property type="entry name" value="Restriction endonuclease-like"/>
    <property type="match status" value="1"/>
</dbReference>
<comment type="caution">
    <text evidence="3">The sequence shown here is derived from an EMBL/GenBank/DDBJ whole genome shotgun (WGS) entry which is preliminary data.</text>
</comment>
<evidence type="ECO:0000259" key="1">
    <source>
        <dbReference type="Pfam" id="PF13173"/>
    </source>
</evidence>
<dbReference type="EMBL" id="JACHHD010000003">
    <property type="protein sequence ID" value="MBB5184440.1"/>
    <property type="molecule type" value="Genomic_DNA"/>
</dbReference>
<feature type="domain" description="AAA" evidence="1">
    <location>
        <begin position="18"/>
        <end position="150"/>
    </location>
</feature>
<protein>
    <recommendedName>
        <fullName evidence="5">AAA family ATPase</fullName>
    </recommendedName>
</protein>
<name>A0A7W8CZF4_9FIRM</name>
<feature type="domain" description="DUF4143" evidence="2">
    <location>
        <begin position="224"/>
        <end position="383"/>
    </location>
</feature>
<dbReference type="InterPro" id="IPR011335">
    <property type="entry name" value="Restrct_endonuc-II-like"/>
</dbReference>
<dbReference type="InterPro" id="IPR025420">
    <property type="entry name" value="DUF4143"/>
</dbReference>
<dbReference type="PANTHER" id="PTHR33295:SF7">
    <property type="entry name" value="ATPASE"/>
    <property type="match status" value="1"/>
</dbReference>
<dbReference type="InterPro" id="IPR027417">
    <property type="entry name" value="P-loop_NTPase"/>
</dbReference>